<comment type="similarity">
    <text evidence="1">Belongs to the CBP3 family.</text>
</comment>
<dbReference type="GO" id="GO:0034551">
    <property type="term" value="P:mitochondrial respiratory chain complex III assembly"/>
    <property type="evidence" value="ECO:0007669"/>
    <property type="project" value="EnsemblFungi"/>
</dbReference>
<dbReference type="RefSeq" id="XP_018988178.1">
    <property type="nucleotide sequence ID" value="XM_019130708.1"/>
</dbReference>
<name>A0A1E3QYV1_9ASCO</name>
<accession>A0A1E3QYV1</accession>
<gene>
    <name evidence="4" type="ORF">BABINDRAFT_169995</name>
</gene>
<dbReference type="GO" id="GO:0005761">
    <property type="term" value="C:mitochondrial ribosome"/>
    <property type="evidence" value="ECO:0007669"/>
    <property type="project" value="EnsemblFungi"/>
</dbReference>
<dbReference type="AlphaFoldDB" id="A0A1E3QYV1"/>
<protein>
    <recommendedName>
        <fullName evidence="3">Ubiquinol-cytochrome c chaperone domain-containing protein</fullName>
    </recommendedName>
</protein>
<dbReference type="PANTHER" id="PTHR12184:SF1">
    <property type="entry name" value="UBIQUINOL-CYTOCHROME-C REDUCTASE COMPLEX ASSEMBLY FACTOR 1"/>
    <property type="match status" value="1"/>
</dbReference>
<dbReference type="GO" id="GO:0003729">
    <property type="term" value="F:mRNA binding"/>
    <property type="evidence" value="ECO:0007669"/>
    <property type="project" value="EnsemblFungi"/>
</dbReference>
<dbReference type="GO" id="GO:0061671">
    <property type="term" value="C:Cbp3p-Cbp6 complex"/>
    <property type="evidence" value="ECO:0007669"/>
    <property type="project" value="EnsemblFungi"/>
</dbReference>
<dbReference type="OrthoDB" id="10253878at2759"/>
<sequence>MIYLNYSTHYYVTDIAKHSPIVTAPGSNEKNPIPKHKRPLLSDSPYESNETKLSGWKESFGEMFIGLFRLDMDRVRAGPVAASIYYGQAKQQGLQYPNEELSETASFYYSTLGLPRTFAQWFQITALHYWILTVRMRAMPYKYGHNYQQKFVDRFFKDMELRLAEEMNISSGRIIGNYMKDFYHQTRGLVLAYDEGFATNDATLATALWRNLFNGREDVDIVHLEAMVSYVRMQLYVLSKMSDREFGFGKFTFVAPNEIVKPLSQAEEAKLKEFARSQFEPVSGKVLPSMRSSLSLDE</sequence>
<dbReference type="Proteomes" id="UP000094336">
    <property type="component" value="Unassembled WGS sequence"/>
</dbReference>
<evidence type="ECO:0000313" key="5">
    <source>
        <dbReference type="Proteomes" id="UP000094336"/>
    </source>
</evidence>
<evidence type="ECO:0000313" key="4">
    <source>
        <dbReference type="EMBL" id="ODQ82850.1"/>
    </source>
</evidence>
<evidence type="ECO:0000256" key="2">
    <source>
        <dbReference type="SAM" id="MobiDB-lite"/>
    </source>
</evidence>
<dbReference type="EMBL" id="KV454426">
    <property type="protein sequence ID" value="ODQ82850.1"/>
    <property type="molecule type" value="Genomic_DNA"/>
</dbReference>
<feature type="region of interest" description="Disordered" evidence="2">
    <location>
        <begin position="23"/>
        <end position="48"/>
    </location>
</feature>
<proteinExistence type="inferred from homology"/>
<reference evidence="5" key="1">
    <citation type="submission" date="2016-05" db="EMBL/GenBank/DDBJ databases">
        <title>Comparative genomics of biotechnologically important yeasts.</title>
        <authorList>
            <consortium name="DOE Joint Genome Institute"/>
            <person name="Riley R."/>
            <person name="Haridas S."/>
            <person name="Wolfe K.H."/>
            <person name="Lopes M.R."/>
            <person name="Hittinger C.T."/>
            <person name="Goker M."/>
            <person name="Salamov A."/>
            <person name="Wisecaver J."/>
            <person name="Long T.M."/>
            <person name="Aerts A.L."/>
            <person name="Barry K."/>
            <person name="Choi C."/>
            <person name="Clum A."/>
            <person name="Coughlan A.Y."/>
            <person name="Deshpande S."/>
            <person name="Douglass A.P."/>
            <person name="Hanson S.J."/>
            <person name="Klenk H.-P."/>
            <person name="Labutti K."/>
            <person name="Lapidus A."/>
            <person name="Lindquist E."/>
            <person name="Lipzen A."/>
            <person name="Meier-Kolthoff J.P."/>
            <person name="Ohm R.A."/>
            <person name="Otillar R.P."/>
            <person name="Pangilinan J."/>
            <person name="Peng Y."/>
            <person name="Rokas A."/>
            <person name="Rosa C.A."/>
            <person name="Scheuner C."/>
            <person name="Sibirny A.A."/>
            <person name="Slot J.C."/>
            <person name="Stielow J.B."/>
            <person name="Sun H."/>
            <person name="Kurtzman C.P."/>
            <person name="Blackwell M."/>
            <person name="Grigoriev I.V."/>
            <person name="Jeffries T.W."/>
        </authorList>
    </citation>
    <scope>NUCLEOTIDE SEQUENCE [LARGE SCALE GENOMIC DNA]</scope>
    <source>
        <strain evidence="5">NRRL Y-12698</strain>
    </source>
</reference>
<evidence type="ECO:0000256" key="1">
    <source>
        <dbReference type="ARBA" id="ARBA00006407"/>
    </source>
</evidence>
<organism evidence="4 5">
    <name type="scientific">Babjeviella inositovora NRRL Y-12698</name>
    <dbReference type="NCBI Taxonomy" id="984486"/>
    <lineage>
        <taxon>Eukaryota</taxon>
        <taxon>Fungi</taxon>
        <taxon>Dikarya</taxon>
        <taxon>Ascomycota</taxon>
        <taxon>Saccharomycotina</taxon>
        <taxon>Pichiomycetes</taxon>
        <taxon>Serinales incertae sedis</taxon>
        <taxon>Babjeviella</taxon>
    </lineage>
</organism>
<dbReference type="Pfam" id="PF03981">
    <property type="entry name" value="Ubiq_cyt_C_chap"/>
    <property type="match status" value="1"/>
</dbReference>
<feature type="domain" description="Ubiquinol-cytochrome c chaperone" evidence="3">
    <location>
        <begin position="111"/>
        <end position="253"/>
    </location>
</feature>
<dbReference type="InterPro" id="IPR007129">
    <property type="entry name" value="Ubiqinol_cyt_c_chaperone_CPB3"/>
</dbReference>
<dbReference type="GO" id="GO:0050821">
    <property type="term" value="P:protein stabilization"/>
    <property type="evidence" value="ECO:0007669"/>
    <property type="project" value="EnsemblFungi"/>
</dbReference>
<dbReference type="STRING" id="984486.A0A1E3QYV1"/>
<keyword evidence="5" id="KW-1185">Reference proteome</keyword>
<dbReference type="GO" id="GO:0031966">
    <property type="term" value="C:mitochondrial membrane"/>
    <property type="evidence" value="ECO:0007669"/>
    <property type="project" value="EnsemblFungi"/>
</dbReference>
<dbReference type="GO" id="GO:0070131">
    <property type="term" value="P:positive regulation of mitochondrial translation"/>
    <property type="evidence" value="ECO:0007669"/>
    <property type="project" value="EnsemblFungi"/>
</dbReference>
<dbReference type="InterPro" id="IPR021150">
    <property type="entry name" value="Ubiq_cyt_c_chap"/>
</dbReference>
<dbReference type="GeneID" id="30148561"/>
<dbReference type="PANTHER" id="PTHR12184">
    <property type="entry name" value="UBIQUINOL-CYTOCHROME C REDUCTASE COMPLEX ASSEMBLY FACTOR 1 FAMILY MEMBER"/>
    <property type="match status" value="1"/>
</dbReference>
<evidence type="ECO:0000259" key="3">
    <source>
        <dbReference type="Pfam" id="PF03981"/>
    </source>
</evidence>
<dbReference type="GO" id="GO:0043022">
    <property type="term" value="F:ribosome binding"/>
    <property type="evidence" value="ECO:0007669"/>
    <property type="project" value="EnsemblFungi"/>
</dbReference>